<dbReference type="CDD" id="cd10210">
    <property type="entry name" value="ASKHA_NBD_Arp6"/>
    <property type="match status" value="1"/>
</dbReference>
<evidence type="ECO:0000313" key="9">
    <source>
        <dbReference type="Proteomes" id="UP000007879"/>
    </source>
</evidence>
<evidence type="ECO:0000256" key="7">
    <source>
        <dbReference type="ARBA" id="ARBA00074635"/>
    </source>
</evidence>
<evidence type="ECO:0000256" key="1">
    <source>
        <dbReference type="ARBA" id="ARBA00004123"/>
    </source>
</evidence>
<keyword evidence="4" id="KW-0963">Cytoplasm</keyword>
<reference evidence="8" key="2">
    <citation type="submission" date="2024-06" db="UniProtKB">
        <authorList>
            <consortium name="EnsemblMetazoa"/>
        </authorList>
    </citation>
    <scope>IDENTIFICATION</scope>
</reference>
<dbReference type="GO" id="GO:0005634">
    <property type="term" value="C:nucleus"/>
    <property type="evidence" value="ECO:0007669"/>
    <property type="project" value="UniProtKB-SubCell"/>
</dbReference>
<dbReference type="Gene3D" id="3.90.640.10">
    <property type="entry name" value="Actin, Chain A, domain 4"/>
    <property type="match status" value="1"/>
</dbReference>
<dbReference type="AlphaFoldDB" id="A0AAN0IEN8"/>
<comment type="similarity">
    <text evidence="3">Belongs to the actin family. ARP6 subfamily.</text>
</comment>
<dbReference type="FunFam" id="3.90.640.10:FF:000014">
    <property type="entry name" value="Putative actin-related protein 6"/>
    <property type="match status" value="1"/>
</dbReference>
<evidence type="ECO:0000256" key="6">
    <source>
        <dbReference type="ARBA" id="ARBA00023242"/>
    </source>
</evidence>
<reference evidence="9" key="1">
    <citation type="journal article" date="2010" name="Nature">
        <title>The Amphimedon queenslandica genome and the evolution of animal complexity.</title>
        <authorList>
            <person name="Srivastava M."/>
            <person name="Simakov O."/>
            <person name="Chapman J."/>
            <person name="Fahey B."/>
            <person name="Gauthier M.E."/>
            <person name="Mitros T."/>
            <person name="Richards G.S."/>
            <person name="Conaco C."/>
            <person name="Dacre M."/>
            <person name="Hellsten U."/>
            <person name="Larroux C."/>
            <person name="Putnam N.H."/>
            <person name="Stanke M."/>
            <person name="Adamska M."/>
            <person name="Darling A."/>
            <person name="Degnan S.M."/>
            <person name="Oakley T.H."/>
            <person name="Plachetzki D.C."/>
            <person name="Zhai Y."/>
            <person name="Adamski M."/>
            <person name="Calcino A."/>
            <person name="Cummins S.F."/>
            <person name="Goodstein D.M."/>
            <person name="Harris C."/>
            <person name="Jackson D.J."/>
            <person name="Leys S.P."/>
            <person name="Shu S."/>
            <person name="Woodcroft B.J."/>
            <person name="Vervoort M."/>
            <person name="Kosik K.S."/>
            <person name="Manning G."/>
            <person name="Degnan B.M."/>
            <person name="Rokhsar D.S."/>
        </authorList>
    </citation>
    <scope>NUCLEOTIDE SEQUENCE [LARGE SCALE GENOMIC DNA]</scope>
</reference>
<dbReference type="Proteomes" id="UP000007879">
    <property type="component" value="Unassembled WGS sequence"/>
</dbReference>
<keyword evidence="6" id="KW-0539">Nucleus</keyword>
<dbReference type="Pfam" id="PF00022">
    <property type="entry name" value="Actin"/>
    <property type="match status" value="1"/>
</dbReference>
<dbReference type="InterPro" id="IPR043129">
    <property type="entry name" value="ATPase_NBD"/>
</dbReference>
<dbReference type="FunFam" id="2.30.36.70:FF:000003">
    <property type="entry name" value="Actin-related protein 6"/>
    <property type="match status" value="1"/>
</dbReference>
<evidence type="ECO:0000256" key="2">
    <source>
        <dbReference type="ARBA" id="ARBA00004245"/>
    </source>
</evidence>
<dbReference type="PANTHER" id="PTHR11937">
    <property type="entry name" value="ACTIN"/>
    <property type="match status" value="1"/>
</dbReference>
<keyword evidence="5" id="KW-0206">Cytoskeleton</keyword>
<dbReference type="InterPro" id="IPR004000">
    <property type="entry name" value="Actin"/>
</dbReference>
<comment type="subcellular location">
    <subcellularLocation>
        <location evidence="2">Cytoplasm</location>
        <location evidence="2">Cytoskeleton</location>
    </subcellularLocation>
    <subcellularLocation>
        <location evidence="1">Nucleus</location>
    </subcellularLocation>
</comment>
<name>A0AAN0IEN8_AMPQE</name>
<evidence type="ECO:0000256" key="3">
    <source>
        <dbReference type="ARBA" id="ARBA00005665"/>
    </source>
</evidence>
<evidence type="ECO:0000256" key="5">
    <source>
        <dbReference type="ARBA" id="ARBA00023212"/>
    </source>
</evidence>
<evidence type="ECO:0000313" key="8">
    <source>
        <dbReference type="EnsemblMetazoa" id="XP_003387068.2"/>
    </source>
</evidence>
<dbReference type="RefSeq" id="XP_003387068.2">
    <property type="nucleotide sequence ID" value="XM_003387020.3"/>
</dbReference>
<proteinExistence type="inferred from homology"/>
<protein>
    <recommendedName>
        <fullName evidence="7">Actin-related protein 6</fullName>
    </recommendedName>
</protein>
<dbReference type="SUPFAM" id="SSF53067">
    <property type="entry name" value="Actin-like ATPase domain"/>
    <property type="match status" value="2"/>
</dbReference>
<dbReference type="GeneID" id="100641766"/>
<dbReference type="SMART" id="SM00268">
    <property type="entry name" value="ACTIN"/>
    <property type="match status" value="1"/>
</dbReference>
<keyword evidence="9" id="KW-1185">Reference proteome</keyword>
<dbReference type="EnsemblMetazoa" id="XM_003387020.3">
    <property type="protein sequence ID" value="XP_003387068.2"/>
    <property type="gene ID" value="LOC100641766"/>
</dbReference>
<organism evidence="8 9">
    <name type="scientific">Amphimedon queenslandica</name>
    <name type="common">Sponge</name>
    <dbReference type="NCBI Taxonomy" id="400682"/>
    <lineage>
        <taxon>Eukaryota</taxon>
        <taxon>Metazoa</taxon>
        <taxon>Porifera</taxon>
        <taxon>Demospongiae</taxon>
        <taxon>Heteroscleromorpha</taxon>
        <taxon>Haplosclerida</taxon>
        <taxon>Niphatidae</taxon>
        <taxon>Amphimedon</taxon>
    </lineage>
</organism>
<accession>A0AAN0IEN8</accession>
<dbReference type="KEGG" id="aqu:100641766"/>
<dbReference type="Gene3D" id="2.30.36.70">
    <property type="entry name" value="Actin, Chain A, domain 2"/>
    <property type="match status" value="1"/>
</dbReference>
<sequence length="419" mass="47504">MIDHTHLNMAASSTTLVLDNGASSLKIGIEKETEPVSVPNCITRTKTERRKSFIGNQLDDIKDLSGLYYLLPFQKGYLVNWDTQRQIWDHVYQSLLKITPSDLNLIVTEPPFNFQSVRDAMIEVLFEEYGFSSLTLTLPSSLSSFHQLMEYPERPCTLVVDSGYSFTHVVPYYRGKALLESTLRIDVGGKLLTNHLKEIISYRQLNVMDETYVMNQVKEDVCFVSQDLYTDMRKARGKQDTNTISLDYVLPDFTSVKTGYILPKGGKQHGTSEEQILRIGNERFSIPEILFNPSDVGIHQMGIPEAIVHCISTTPKPMHRYLYSNILVTGGSTRFPGFRERVLTDVRKLAPDTYPVDVTQHDRPDLVPWLGGQKLAQEGREGAGGHLQSVTQSEYKEGGLAQCHKKFYDNQIILHSNYN</sequence>
<evidence type="ECO:0000256" key="4">
    <source>
        <dbReference type="ARBA" id="ARBA00022490"/>
    </source>
</evidence>
<dbReference type="Gene3D" id="3.30.420.40">
    <property type="match status" value="2"/>
</dbReference>
<dbReference type="GO" id="GO:0005856">
    <property type="term" value="C:cytoskeleton"/>
    <property type="evidence" value="ECO:0007669"/>
    <property type="project" value="UniProtKB-SubCell"/>
</dbReference>